<keyword evidence="1" id="KW-0732">Signal</keyword>
<dbReference type="Proteomes" id="UP000247498">
    <property type="component" value="Unassembled WGS sequence"/>
</dbReference>
<gene>
    <name evidence="2" type="ORF">Rsub_07708</name>
</gene>
<evidence type="ECO:0000313" key="3">
    <source>
        <dbReference type="Proteomes" id="UP000247498"/>
    </source>
</evidence>
<dbReference type="PROSITE" id="PS51257">
    <property type="entry name" value="PROKAR_LIPOPROTEIN"/>
    <property type="match status" value="1"/>
</dbReference>
<evidence type="ECO:0000256" key="1">
    <source>
        <dbReference type="SAM" id="SignalP"/>
    </source>
</evidence>
<evidence type="ECO:0000313" key="2">
    <source>
        <dbReference type="EMBL" id="GBF95124.1"/>
    </source>
</evidence>
<dbReference type="AlphaFoldDB" id="A0A2V0P5H7"/>
<protein>
    <submittedName>
        <fullName evidence="2">Uncharacterized protein</fullName>
    </submittedName>
</protein>
<name>A0A2V0P5H7_9CHLO</name>
<accession>A0A2V0P5H7</accession>
<reference evidence="2 3" key="1">
    <citation type="journal article" date="2018" name="Sci. Rep.">
        <title>Raphidocelis subcapitata (=Pseudokirchneriella subcapitata) provides an insight into genome evolution and environmental adaptations in the Sphaeropleales.</title>
        <authorList>
            <person name="Suzuki S."/>
            <person name="Yamaguchi H."/>
            <person name="Nakajima N."/>
            <person name="Kawachi M."/>
        </authorList>
    </citation>
    <scope>NUCLEOTIDE SEQUENCE [LARGE SCALE GENOMIC DNA]</scope>
    <source>
        <strain evidence="2 3">NIES-35</strain>
    </source>
</reference>
<feature type="chain" id="PRO_5016047345" evidence="1">
    <location>
        <begin position="23"/>
        <end position="345"/>
    </location>
</feature>
<feature type="signal peptide" evidence="1">
    <location>
        <begin position="1"/>
        <end position="22"/>
    </location>
</feature>
<keyword evidence="3" id="KW-1185">Reference proteome</keyword>
<comment type="caution">
    <text evidence="2">The sequence shown here is derived from an EMBL/GenBank/DDBJ whole genome shotgun (WGS) entry which is preliminary data.</text>
</comment>
<sequence length="345" mass="37455">MALRVALILAAVPLLLAAGAAACYVDSVGIPTEAGGPFSGTLDPNAYDAADLKQHYEVAASRKTFLKVGKRQLSFSCVDSRSELPILGTPGGMTAELMGGIVVYLRQTAIEFSEPTVEEIVFDFINTNRFSAKQPFYLHSADSNLANVYKAVSARTGKKYVVLPDQPPAGEADIWYDELSKGVHQGCGHIKLMIDEFAKYNLTGPEVPRAVLKAYFKYWWPTPIDSKERSRVVFEKLLGPLSGKAAAIIDAQGSENCAKKRNPAIPSTYGPSQVFTYHAYAVGLLRKDVLAPYFVKFAEKKGKTLDEAAFLADLQALQGAQLTATLQNLSPVKNLKLFSVPLTSN</sequence>
<proteinExistence type="predicted"/>
<dbReference type="InParanoid" id="A0A2V0P5H7"/>
<organism evidence="2 3">
    <name type="scientific">Raphidocelis subcapitata</name>
    <dbReference type="NCBI Taxonomy" id="307507"/>
    <lineage>
        <taxon>Eukaryota</taxon>
        <taxon>Viridiplantae</taxon>
        <taxon>Chlorophyta</taxon>
        <taxon>core chlorophytes</taxon>
        <taxon>Chlorophyceae</taxon>
        <taxon>CS clade</taxon>
        <taxon>Sphaeropleales</taxon>
        <taxon>Selenastraceae</taxon>
        <taxon>Raphidocelis</taxon>
    </lineage>
</organism>
<dbReference type="EMBL" id="BDRX01000060">
    <property type="protein sequence ID" value="GBF95124.1"/>
    <property type="molecule type" value="Genomic_DNA"/>
</dbReference>